<evidence type="ECO:0000256" key="9">
    <source>
        <dbReference type="ARBA" id="ARBA00045904"/>
    </source>
</evidence>
<dbReference type="AlphaFoldDB" id="A0A4U1EH63"/>
<dbReference type="InterPro" id="IPR029063">
    <property type="entry name" value="SAM-dependent_MTases_sf"/>
</dbReference>
<evidence type="ECO:0000256" key="3">
    <source>
        <dbReference type="ARBA" id="ARBA00005369"/>
    </source>
</evidence>
<dbReference type="Proteomes" id="UP000308365">
    <property type="component" value="Unassembled WGS sequence"/>
</dbReference>
<proteinExistence type="inferred from homology"/>
<evidence type="ECO:0000256" key="5">
    <source>
        <dbReference type="ARBA" id="ARBA00022707"/>
    </source>
</evidence>
<protein>
    <recommendedName>
        <fullName evidence="8">Protein-L-isoaspartate O-methyltransferase domain-containing protein 1</fullName>
    </recommendedName>
</protein>
<dbReference type="GO" id="GO:0004719">
    <property type="term" value="F:protein-L-isoaspartate (D-aspartate) O-methyltransferase activity"/>
    <property type="evidence" value="ECO:0007669"/>
    <property type="project" value="InterPro"/>
</dbReference>
<sequence>MNWLMYRRDLGGINYGIELHSDVAEYAKKNLESLIKKTLLRFEFGEPTFVVGNCSRKAAEGHQYYRDYCGTRVQKYYENYMKILLKVGGILVMPVEHLTQIMRSEQNTWESKNILAVSFAPLLQPSKKDNGKPESVISIFLSLSTMRRMKKIEEKEKEVEDHNEVKRATSEFTERKNYETPPSLVNL</sequence>
<evidence type="ECO:0000256" key="7">
    <source>
        <dbReference type="ARBA" id="ARBA00023288"/>
    </source>
</evidence>
<keyword evidence="7" id="KW-0449">Lipoprotein</keyword>
<evidence type="ECO:0000313" key="12">
    <source>
        <dbReference type="Proteomes" id="UP000308365"/>
    </source>
</evidence>
<keyword evidence="6" id="KW-0472">Membrane</keyword>
<dbReference type="PANTHER" id="PTHR11579">
    <property type="entry name" value="PROTEIN-L-ISOASPARTATE O-METHYLTRANSFERASE"/>
    <property type="match status" value="1"/>
</dbReference>
<keyword evidence="4" id="KW-0963">Cytoplasm</keyword>
<dbReference type="EMBL" id="RWIC01001492">
    <property type="protein sequence ID" value="TKC35591.1"/>
    <property type="molecule type" value="Genomic_DNA"/>
</dbReference>
<comment type="caution">
    <text evidence="11">The sequence shown here is derived from an EMBL/GenBank/DDBJ whole genome shotgun (WGS) entry which is preliminary data.</text>
</comment>
<feature type="compositionally biased region" description="Basic and acidic residues" evidence="10">
    <location>
        <begin position="154"/>
        <end position="178"/>
    </location>
</feature>
<feature type="region of interest" description="Disordered" evidence="10">
    <location>
        <begin position="154"/>
        <end position="187"/>
    </location>
</feature>
<name>A0A4U1EH63_MONMO</name>
<evidence type="ECO:0000256" key="6">
    <source>
        <dbReference type="ARBA" id="ARBA00023136"/>
    </source>
</evidence>
<comment type="similarity">
    <text evidence="3">Belongs to the methyltransferase superfamily. L-isoaspartyl/D-aspartyl protein methyltransferase family.</text>
</comment>
<evidence type="ECO:0000256" key="10">
    <source>
        <dbReference type="SAM" id="MobiDB-lite"/>
    </source>
</evidence>
<dbReference type="InterPro" id="IPR000682">
    <property type="entry name" value="PCMT"/>
</dbReference>
<evidence type="ECO:0000256" key="8">
    <source>
        <dbReference type="ARBA" id="ARBA00040689"/>
    </source>
</evidence>
<evidence type="ECO:0000256" key="2">
    <source>
        <dbReference type="ARBA" id="ARBA00004635"/>
    </source>
</evidence>
<dbReference type="GO" id="GO:0005737">
    <property type="term" value="C:cytoplasm"/>
    <property type="evidence" value="ECO:0007669"/>
    <property type="project" value="UniProtKB-SubCell"/>
</dbReference>
<organism evidence="11 12">
    <name type="scientific">Monodon monoceros</name>
    <name type="common">Narwhal</name>
    <name type="synonym">Ceratodon monodon</name>
    <dbReference type="NCBI Taxonomy" id="40151"/>
    <lineage>
        <taxon>Eukaryota</taxon>
        <taxon>Metazoa</taxon>
        <taxon>Chordata</taxon>
        <taxon>Craniata</taxon>
        <taxon>Vertebrata</taxon>
        <taxon>Euteleostomi</taxon>
        <taxon>Mammalia</taxon>
        <taxon>Eutheria</taxon>
        <taxon>Laurasiatheria</taxon>
        <taxon>Artiodactyla</taxon>
        <taxon>Whippomorpha</taxon>
        <taxon>Cetacea</taxon>
        <taxon>Odontoceti</taxon>
        <taxon>Monodontidae</taxon>
        <taxon>Monodon</taxon>
    </lineage>
</organism>
<evidence type="ECO:0000313" key="11">
    <source>
        <dbReference type="EMBL" id="TKC35591.1"/>
    </source>
</evidence>
<accession>A0A4U1EH63</accession>
<reference evidence="12" key="1">
    <citation type="journal article" date="2019" name="IScience">
        <title>Narwhal Genome Reveals Long-Term Low Genetic Diversity despite Current Large Abundance Size.</title>
        <authorList>
            <person name="Westbury M.V."/>
            <person name="Petersen B."/>
            <person name="Garde E."/>
            <person name="Heide-Jorgensen M.P."/>
            <person name="Lorenzen E.D."/>
        </authorList>
    </citation>
    <scope>NUCLEOTIDE SEQUENCE [LARGE SCALE GENOMIC DNA]</scope>
</reference>
<dbReference type="PANTHER" id="PTHR11579:SF4">
    <property type="entry name" value="PROTEIN-L-ISOASPARTATE O-METHYLTRANSFERASE DOMAIN-CONTAINING PROTEIN 1"/>
    <property type="match status" value="1"/>
</dbReference>
<dbReference type="GO" id="GO:0016020">
    <property type="term" value="C:membrane"/>
    <property type="evidence" value="ECO:0007669"/>
    <property type="project" value="UniProtKB-SubCell"/>
</dbReference>
<dbReference type="SUPFAM" id="SSF53335">
    <property type="entry name" value="S-adenosyl-L-methionine-dependent methyltransferases"/>
    <property type="match status" value="1"/>
</dbReference>
<dbReference type="Gene3D" id="3.40.50.150">
    <property type="entry name" value="Vaccinia Virus protein VP39"/>
    <property type="match status" value="1"/>
</dbReference>
<comment type="subcellular location">
    <subcellularLocation>
        <location evidence="1">Cytoplasm</location>
    </subcellularLocation>
    <subcellularLocation>
        <location evidence="2">Membrane</location>
        <topology evidence="2">Lipid-anchor</topology>
    </subcellularLocation>
</comment>
<evidence type="ECO:0000256" key="4">
    <source>
        <dbReference type="ARBA" id="ARBA00022490"/>
    </source>
</evidence>
<keyword evidence="5" id="KW-0519">Myristate</keyword>
<evidence type="ECO:0000256" key="1">
    <source>
        <dbReference type="ARBA" id="ARBA00004496"/>
    </source>
</evidence>
<gene>
    <name evidence="11" type="ORF">EI555_020074</name>
</gene>
<comment type="function">
    <text evidence="9">Substrate recognition component of an ECS (Elongin BC-CUL5-SOCS-box protein) E3 ubiquitin ligase complex which mediates the ubiquitination and subsequent proteasomal degradation of target proteins. Specifically binds to the methyltransferase cofactor S-adenosylmethionine (AdoMet) via the N-terminal AdoMet binding motif, but does not display methyltransferase activity. May provide an alternate maintenance pathway for modified proteins by acting as a damage-specific E3 ubiquitin ligase adaptor protein.</text>
</comment>